<keyword evidence="2" id="KW-1185">Reference proteome</keyword>
<reference evidence="1" key="3">
    <citation type="submission" date="2022-06" db="UniProtKB">
        <authorList>
            <consortium name="EnsemblPlants"/>
        </authorList>
    </citation>
    <scope>IDENTIFICATION</scope>
</reference>
<protein>
    <submittedName>
        <fullName evidence="1">Uncharacterized protein</fullName>
    </submittedName>
</protein>
<reference evidence="2" key="1">
    <citation type="journal article" date="2013" name="Nature">
        <title>Draft genome of the wheat A-genome progenitor Triticum urartu.</title>
        <authorList>
            <person name="Ling H.Q."/>
            <person name="Zhao S."/>
            <person name="Liu D."/>
            <person name="Wang J."/>
            <person name="Sun H."/>
            <person name="Zhang C."/>
            <person name="Fan H."/>
            <person name="Li D."/>
            <person name="Dong L."/>
            <person name="Tao Y."/>
            <person name="Gao C."/>
            <person name="Wu H."/>
            <person name="Li Y."/>
            <person name="Cui Y."/>
            <person name="Guo X."/>
            <person name="Zheng S."/>
            <person name="Wang B."/>
            <person name="Yu K."/>
            <person name="Liang Q."/>
            <person name="Yang W."/>
            <person name="Lou X."/>
            <person name="Chen J."/>
            <person name="Feng M."/>
            <person name="Jian J."/>
            <person name="Zhang X."/>
            <person name="Luo G."/>
            <person name="Jiang Y."/>
            <person name="Liu J."/>
            <person name="Wang Z."/>
            <person name="Sha Y."/>
            <person name="Zhang B."/>
            <person name="Wu H."/>
            <person name="Tang D."/>
            <person name="Shen Q."/>
            <person name="Xue P."/>
            <person name="Zou S."/>
            <person name="Wang X."/>
            <person name="Liu X."/>
            <person name="Wang F."/>
            <person name="Yang Y."/>
            <person name="An X."/>
            <person name="Dong Z."/>
            <person name="Zhang K."/>
            <person name="Zhang X."/>
            <person name="Luo M.C."/>
            <person name="Dvorak J."/>
            <person name="Tong Y."/>
            <person name="Wang J."/>
            <person name="Yang H."/>
            <person name="Li Z."/>
            <person name="Wang D."/>
            <person name="Zhang A."/>
            <person name="Wang J."/>
        </authorList>
    </citation>
    <scope>NUCLEOTIDE SEQUENCE</scope>
    <source>
        <strain evidence="2">cv. G1812</strain>
    </source>
</reference>
<organism evidence="1 2">
    <name type="scientific">Triticum urartu</name>
    <name type="common">Red wild einkorn</name>
    <name type="synonym">Crithodium urartu</name>
    <dbReference type="NCBI Taxonomy" id="4572"/>
    <lineage>
        <taxon>Eukaryota</taxon>
        <taxon>Viridiplantae</taxon>
        <taxon>Streptophyta</taxon>
        <taxon>Embryophyta</taxon>
        <taxon>Tracheophyta</taxon>
        <taxon>Spermatophyta</taxon>
        <taxon>Magnoliopsida</taxon>
        <taxon>Liliopsida</taxon>
        <taxon>Poales</taxon>
        <taxon>Poaceae</taxon>
        <taxon>BOP clade</taxon>
        <taxon>Pooideae</taxon>
        <taxon>Triticodae</taxon>
        <taxon>Triticeae</taxon>
        <taxon>Triticinae</taxon>
        <taxon>Triticum</taxon>
    </lineage>
</organism>
<sequence>RGPVEGKQLRLKPFAPIRTLSQATEYIQFLQENEHKCIWVRHQIQHLTFRFGSYFYLTPRGHQLKVVFGNEIVIWLLRYQAWDNELVKITFLCWYQYQCHQVQSH</sequence>
<dbReference type="Proteomes" id="UP000015106">
    <property type="component" value="Chromosome 2"/>
</dbReference>
<dbReference type="EnsemblPlants" id="TuG1812G0200004770.01.T01">
    <property type="protein sequence ID" value="TuG1812G0200004770.01.T01"/>
    <property type="gene ID" value="TuG1812G0200004770.01"/>
</dbReference>
<reference evidence="1" key="2">
    <citation type="submission" date="2018-03" db="EMBL/GenBank/DDBJ databases">
        <title>The Triticum urartu genome reveals the dynamic nature of wheat genome evolution.</title>
        <authorList>
            <person name="Ling H."/>
            <person name="Ma B."/>
            <person name="Shi X."/>
            <person name="Liu H."/>
            <person name="Dong L."/>
            <person name="Sun H."/>
            <person name="Cao Y."/>
            <person name="Gao Q."/>
            <person name="Zheng S."/>
            <person name="Li Y."/>
            <person name="Yu Y."/>
            <person name="Du H."/>
            <person name="Qi M."/>
            <person name="Li Y."/>
            <person name="Yu H."/>
            <person name="Cui Y."/>
            <person name="Wang N."/>
            <person name="Chen C."/>
            <person name="Wu H."/>
            <person name="Zhao Y."/>
            <person name="Zhang J."/>
            <person name="Li Y."/>
            <person name="Zhou W."/>
            <person name="Zhang B."/>
            <person name="Hu W."/>
            <person name="Eijk M."/>
            <person name="Tang J."/>
            <person name="Witsenboer H."/>
            <person name="Zhao S."/>
            <person name="Li Z."/>
            <person name="Zhang A."/>
            <person name="Wang D."/>
            <person name="Liang C."/>
        </authorList>
    </citation>
    <scope>NUCLEOTIDE SEQUENCE [LARGE SCALE GENOMIC DNA]</scope>
    <source>
        <strain evidence="1">cv. G1812</strain>
    </source>
</reference>
<name>A0A8R7PJA4_TRIUA</name>
<evidence type="ECO:0000313" key="2">
    <source>
        <dbReference type="Proteomes" id="UP000015106"/>
    </source>
</evidence>
<dbReference type="AlphaFoldDB" id="A0A8R7PJA4"/>
<proteinExistence type="predicted"/>
<dbReference type="Gramene" id="TuG1812G0200004770.01.T01">
    <property type="protein sequence ID" value="TuG1812G0200004770.01.T01"/>
    <property type="gene ID" value="TuG1812G0200004770.01"/>
</dbReference>
<accession>A0A8R7PJA4</accession>
<evidence type="ECO:0000313" key="1">
    <source>
        <dbReference type="EnsemblPlants" id="TuG1812G0200004770.01.T01"/>
    </source>
</evidence>